<dbReference type="SMART" id="SM00355">
    <property type="entry name" value="ZnF_C2H2"/>
    <property type="match status" value="5"/>
</dbReference>
<dbReference type="Proteomes" id="UP000198287">
    <property type="component" value="Unassembled WGS sequence"/>
</dbReference>
<dbReference type="Pfam" id="PF13912">
    <property type="entry name" value="zf-C2H2_6"/>
    <property type="match status" value="1"/>
</dbReference>
<dbReference type="OrthoDB" id="5428132at2759"/>
<proteinExistence type="inferred from homology"/>
<evidence type="ECO:0000256" key="2">
    <source>
        <dbReference type="ARBA" id="ARBA00022723"/>
    </source>
</evidence>
<evidence type="ECO:0000256" key="4">
    <source>
        <dbReference type="ARBA" id="ARBA00022771"/>
    </source>
</evidence>
<dbReference type="GO" id="GO:0060562">
    <property type="term" value="P:epithelial tube morphogenesis"/>
    <property type="evidence" value="ECO:0007669"/>
    <property type="project" value="UniProtKB-ARBA"/>
</dbReference>
<dbReference type="InterPro" id="IPR036236">
    <property type="entry name" value="Znf_C2H2_sf"/>
</dbReference>
<keyword evidence="13" id="KW-1185">Reference proteome</keyword>
<dbReference type="AlphaFoldDB" id="A0A226EZH9"/>
<dbReference type="EMBL" id="LNIX01000001">
    <property type="protein sequence ID" value="OXA62567.1"/>
    <property type="molecule type" value="Genomic_DNA"/>
</dbReference>
<feature type="domain" description="C2H2-type" evidence="11">
    <location>
        <begin position="348"/>
        <end position="375"/>
    </location>
</feature>
<keyword evidence="4 9" id="KW-0863">Zinc-finger</keyword>
<evidence type="ECO:0000256" key="10">
    <source>
        <dbReference type="SAM" id="MobiDB-lite"/>
    </source>
</evidence>
<organism evidence="12 13">
    <name type="scientific">Folsomia candida</name>
    <name type="common">Springtail</name>
    <dbReference type="NCBI Taxonomy" id="158441"/>
    <lineage>
        <taxon>Eukaryota</taxon>
        <taxon>Metazoa</taxon>
        <taxon>Ecdysozoa</taxon>
        <taxon>Arthropoda</taxon>
        <taxon>Hexapoda</taxon>
        <taxon>Collembola</taxon>
        <taxon>Entomobryomorpha</taxon>
        <taxon>Isotomoidea</taxon>
        <taxon>Isotomidae</taxon>
        <taxon>Proisotominae</taxon>
        <taxon>Folsomia</taxon>
    </lineage>
</organism>
<evidence type="ECO:0000256" key="6">
    <source>
        <dbReference type="ARBA" id="ARBA00023125"/>
    </source>
</evidence>
<dbReference type="PROSITE" id="PS00028">
    <property type="entry name" value="ZINC_FINGER_C2H2_1"/>
    <property type="match status" value="4"/>
</dbReference>
<feature type="domain" description="C2H2-type" evidence="11">
    <location>
        <begin position="430"/>
        <end position="449"/>
    </location>
</feature>
<keyword evidence="2" id="KW-0479">Metal-binding</keyword>
<feature type="domain" description="C2H2-type" evidence="11">
    <location>
        <begin position="374"/>
        <end position="401"/>
    </location>
</feature>
<keyword evidence="3" id="KW-0677">Repeat</keyword>
<feature type="domain" description="C2H2-type" evidence="11">
    <location>
        <begin position="402"/>
        <end position="429"/>
    </location>
</feature>
<feature type="domain" description="C2H2-type" evidence="11">
    <location>
        <begin position="317"/>
        <end position="344"/>
    </location>
</feature>
<dbReference type="FunFam" id="3.30.160.60:FF:000085">
    <property type="entry name" value="Snail zinc finger protein"/>
    <property type="match status" value="1"/>
</dbReference>
<dbReference type="Gene3D" id="3.30.160.60">
    <property type="entry name" value="Classic Zinc Finger"/>
    <property type="match status" value="4"/>
</dbReference>
<feature type="region of interest" description="Disordered" evidence="10">
    <location>
        <begin position="1"/>
        <end position="60"/>
    </location>
</feature>
<reference evidence="12 13" key="1">
    <citation type="submission" date="2015-12" db="EMBL/GenBank/DDBJ databases">
        <title>The genome of Folsomia candida.</title>
        <authorList>
            <person name="Faddeeva A."/>
            <person name="Derks M.F."/>
            <person name="Anvar Y."/>
            <person name="Smit S."/>
            <person name="Van Straalen N."/>
            <person name="Roelofs D."/>
        </authorList>
    </citation>
    <scope>NUCLEOTIDE SEQUENCE [LARGE SCALE GENOMIC DNA]</scope>
    <source>
        <strain evidence="12 13">VU population</strain>
        <tissue evidence="12">Whole body</tissue>
    </source>
</reference>
<dbReference type="FunFam" id="3.30.160.60:FF:000043">
    <property type="entry name" value="Scratch family zinc finger 2"/>
    <property type="match status" value="1"/>
</dbReference>
<dbReference type="STRING" id="158441.A0A226EZH9"/>
<feature type="region of interest" description="Disordered" evidence="10">
    <location>
        <begin position="187"/>
        <end position="214"/>
    </location>
</feature>
<dbReference type="PANTHER" id="PTHR24388">
    <property type="entry name" value="ZINC FINGER PROTEIN"/>
    <property type="match status" value="1"/>
</dbReference>
<evidence type="ECO:0000256" key="3">
    <source>
        <dbReference type="ARBA" id="ARBA00022737"/>
    </source>
</evidence>
<keyword evidence="7" id="KW-0539">Nucleus</keyword>
<evidence type="ECO:0000256" key="1">
    <source>
        <dbReference type="ARBA" id="ARBA00004123"/>
    </source>
</evidence>
<gene>
    <name evidence="12" type="ORF">Fcan01_02249</name>
</gene>
<keyword evidence="5" id="KW-0862">Zinc</keyword>
<evidence type="ECO:0000256" key="5">
    <source>
        <dbReference type="ARBA" id="ARBA00022833"/>
    </source>
</evidence>
<dbReference type="GO" id="GO:0000981">
    <property type="term" value="F:DNA-binding transcription factor activity, RNA polymerase II-specific"/>
    <property type="evidence" value="ECO:0007669"/>
    <property type="project" value="TreeGrafter"/>
</dbReference>
<evidence type="ECO:0000256" key="9">
    <source>
        <dbReference type="PROSITE-ProRule" id="PRU00042"/>
    </source>
</evidence>
<dbReference type="InterPro" id="IPR050527">
    <property type="entry name" value="Snail/Krueppel_Znf"/>
</dbReference>
<evidence type="ECO:0000313" key="12">
    <source>
        <dbReference type="EMBL" id="OXA62567.1"/>
    </source>
</evidence>
<dbReference type="PROSITE" id="PS50157">
    <property type="entry name" value="ZINC_FINGER_C2H2_2"/>
    <property type="match status" value="5"/>
</dbReference>
<evidence type="ECO:0000313" key="13">
    <source>
        <dbReference type="Proteomes" id="UP000198287"/>
    </source>
</evidence>
<dbReference type="InterPro" id="IPR013087">
    <property type="entry name" value="Znf_C2H2_type"/>
</dbReference>
<sequence length="462" mass="51816">MPLGVMKRPSSYSHCPLKKRPLKYDPLEDSNSDSDLSFKGPSPSLPMDLSEPENLSTKPEDLRVTNTQKTILTSSPPPPLSLIAGRGDSYSAAHQQFRQSESVQFEPKMISPSHYQAHYQVKSSSSSTTSGPLGPLNLNAPAAWSKINYVPTMPLNYVPATKSVGIFSPSVPRSSTQQNIGQFLPPSHFTPSSGNNFREPGSPPHISPPLSHEPAYPVLRIEEHNNKSRYMDDIKTFPQNQHHQIKQESYYHQTTESPPPYYNNNSYHHHHHQLSPPSRSPISHPDSVLNTKESNNQEKMANATAIVPINVNGSVRYQCPDCNKSYSTHAGLHKHMQFHCASQNKKSFVCKFCEKVYVSLGALKMHERSHTKPNCCGLCNKRFSRPWLLQGHIRTHTGEKPFICHHCNRAFADRSNLRAHLQTHSDVKKYSCKSCSKTFSRMSLLTKHEEGGCSNCILSNSD</sequence>
<dbReference type="Pfam" id="PF00096">
    <property type="entry name" value="zf-C2H2"/>
    <property type="match status" value="4"/>
</dbReference>
<dbReference type="GO" id="GO:2000177">
    <property type="term" value="P:regulation of neural precursor cell proliferation"/>
    <property type="evidence" value="ECO:0007669"/>
    <property type="project" value="UniProtKB-ARBA"/>
</dbReference>
<comment type="similarity">
    <text evidence="8">Belongs to the snail C2H2-type zinc-finger protein family.</text>
</comment>
<dbReference type="GO" id="GO:0008270">
    <property type="term" value="F:zinc ion binding"/>
    <property type="evidence" value="ECO:0007669"/>
    <property type="project" value="UniProtKB-KW"/>
</dbReference>
<dbReference type="FunFam" id="3.30.160.60:FF:000207">
    <property type="entry name" value="zinc finger protein SNAI2"/>
    <property type="match status" value="1"/>
</dbReference>
<dbReference type="SUPFAM" id="SSF57667">
    <property type="entry name" value="beta-beta-alpha zinc fingers"/>
    <property type="match status" value="4"/>
</dbReference>
<name>A0A226EZH9_FOLCA</name>
<evidence type="ECO:0000256" key="8">
    <source>
        <dbReference type="ARBA" id="ARBA00037948"/>
    </source>
</evidence>
<dbReference type="PANTHER" id="PTHR24388:SF54">
    <property type="entry name" value="PROTEIN ESCARGOT"/>
    <property type="match status" value="1"/>
</dbReference>
<accession>A0A226EZH9</accession>
<dbReference type="GO" id="GO:0005634">
    <property type="term" value="C:nucleus"/>
    <property type="evidence" value="ECO:0007669"/>
    <property type="project" value="UniProtKB-SubCell"/>
</dbReference>
<dbReference type="GO" id="GO:0000978">
    <property type="term" value="F:RNA polymerase II cis-regulatory region sequence-specific DNA binding"/>
    <property type="evidence" value="ECO:0007669"/>
    <property type="project" value="TreeGrafter"/>
</dbReference>
<feature type="region of interest" description="Disordered" evidence="10">
    <location>
        <begin position="239"/>
        <end position="290"/>
    </location>
</feature>
<comment type="caution">
    <text evidence="12">The sequence shown here is derived from an EMBL/GenBank/DDBJ whole genome shotgun (WGS) entry which is preliminary data.</text>
</comment>
<dbReference type="GO" id="GO:0055059">
    <property type="term" value="P:asymmetric neuroblast division"/>
    <property type="evidence" value="ECO:0007669"/>
    <property type="project" value="UniProtKB-ARBA"/>
</dbReference>
<keyword evidence="6" id="KW-0238">DNA-binding</keyword>
<protein>
    <submittedName>
        <fullName evidence="12">Protein snail Sna</fullName>
    </submittedName>
</protein>
<evidence type="ECO:0000256" key="7">
    <source>
        <dbReference type="ARBA" id="ARBA00023242"/>
    </source>
</evidence>
<comment type="subcellular location">
    <subcellularLocation>
        <location evidence="1">Nucleus</location>
    </subcellularLocation>
</comment>
<evidence type="ECO:0000259" key="11">
    <source>
        <dbReference type="PROSITE" id="PS50157"/>
    </source>
</evidence>